<organism evidence="1 2">
    <name type="scientific">Streptomyces guryensis</name>
    <dbReference type="NCBI Taxonomy" id="2886947"/>
    <lineage>
        <taxon>Bacteria</taxon>
        <taxon>Bacillati</taxon>
        <taxon>Actinomycetota</taxon>
        <taxon>Actinomycetes</taxon>
        <taxon>Kitasatosporales</taxon>
        <taxon>Streptomycetaceae</taxon>
        <taxon>Streptomyces</taxon>
    </lineage>
</organism>
<accession>A0A9Q3VMG0</accession>
<dbReference type="Proteomes" id="UP001108029">
    <property type="component" value="Unassembled WGS sequence"/>
</dbReference>
<dbReference type="EMBL" id="JAJSBI010000005">
    <property type="protein sequence ID" value="MCD9874732.1"/>
    <property type="molecule type" value="Genomic_DNA"/>
</dbReference>
<reference evidence="1" key="1">
    <citation type="submission" date="2021-12" db="EMBL/GenBank/DDBJ databases">
        <authorList>
            <person name="Lee J.-H."/>
            <person name="Kim S.-B."/>
        </authorList>
    </citation>
    <scope>NUCLEOTIDE SEQUENCE</scope>
    <source>
        <strain evidence="1">NR30</strain>
    </source>
</reference>
<evidence type="ECO:0000313" key="1">
    <source>
        <dbReference type="EMBL" id="MCD9874732.1"/>
    </source>
</evidence>
<evidence type="ECO:0000313" key="2">
    <source>
        <dbReference type="Proteomes" id="UP001108029"/>
    </source>
</evidence>
<dbReference type="AlphaFoldDB" id="A0A9Q3VMG0"/>
<protein>
    <submittedName>
        <fullName evidence="1">Uncharacterized protein</fullName>
    </submittedName>
</protein>
<sequence length="118" mass="12952">MPVPLACSTLRRGSFAGQVNAFDMDMLFQVAADAVVPAEETCAMLSGDTCAQAVRDERAMLWIQDYGQESAERAFDVSLDRSRAGSSSPIGRFRTSMILIAGMVRFPLLSAVARRFRR</sequence>
<dbReference type="RefSeq" id="WP_232648847.1">
    <property type="nucleotide sequence ID" value="NZ_JAJSBI010000005.1"/>
</dbReference>
<proteinExistence type="predicted"/>
<comment type="caution">
    <text evidence="1">The sequence shown here is derived from an EMBL/GenBank/DDBJ whole genome shotgun (WGS) entry which is preliminary data.</text>
</comment>
<gene>
    <name evidence="1" type="ORF">LJ657_13765</name>
</gene>
<keyword evidence="2" id="KW-1185">Reference proteome</keyword>
<name>A0A9Q3VMG0_9ACTN</name>